<dbReference type="EMBL" id="JBHSKX010000004">
    <property type="protein sequence ID" value="MFC5369069.1"/>
    <property type="molecule type" value="Genomic_DNA"/>
</dbReference>
<dbReference type="AlphaFoldDB" id="A0ABD5RGE3"/>
<dbReference type="SUPFAM" id="SSF55961">
    <property type="entry name" value="Bet v1-like"/>
    <property type="match status" value="1"/>
</dbReference>
<comment type="caution">
    <text evidence="2">The sequence shown here is derived from an EMBL/GenBank/DDBJ whole genome shotgun (WGS) entry which is preliminary data.</text>
</comment>
<keyword evidence="1" id="KW-0472">Membrane</keyword>
<feature type="transmembrane region" description="Helical" evidence="1">
    <location>
        <begin position="18"/>
        <end position="35"/>
    </location>
</feature>
<evidence type="ECO:0000313" key="2">
    <source>
        <dbReference type="EMBL" id="MFC5369069.1"/>
    </source>
</evidence>
<keyword evidence="3" id="KW-1185">Reference proteome</keyword>
<organism evidence="2 3">
    <name type="scientific">Salinirubrum litoreum</name>
    <dbReference type="NCBI Taxonomy" id="1126234"/>
    <lineage>
        <taxon>Archaea</taxon>
        <taxon>Methanobacteriati</taxon>
        <taxon>Methanobacteriota</taxon>
        <taxon>Stenosarchaea group</taxon>
        <taxon>Halobacteria</taxon>
        <taxon>Halobacteriales</taxon>
        <taxon>Haloferacaceae</taxon>
        <taxon>Salinirubrum</taxon>
    </lineage>
</organism>
<evidence type="ECO:0000256" key="1">
    <source>
        <dbReference type="SAM" id="Phobius"/>
    </source>
</evidence>
<dbReference type="Proteomes" id="UP001596201">
    <property type="component" value="Unassembled WGS sequence"/>
</dbReference>
<reference evidence="2 3" key="1">
    <citation type="journal article" date="2019" name="Int. J. Syst. Evol. Microbiol.">
        <title>The Global Catalogue of Microorganisms (GCM) 10K type strain sequencing project: providing services to taxonomists for standard genome sequencing and annotation.</title>
        <authorList>
            <consortium name="The Broad Institute Genomics Platform"/>
            <consortium name="The Broad Institute Genome Sequencing Center for Infectious Disease"/>
            <person name="Wu L."/>
            <person name="Ma J."/>
        </authorList>
    </citation>
    <scope>NUCLEOTIDE SEQUENCE [LARGE SCALE GENOMIC DNA]</scope>
    <source>
        <strain evidence="2 3">CGMCC 1.12237</strain>
    </source>
</reference>
<protein>
    <recommendedName>
        <fullName evidence="4">Polyketide cyclase / dehydrase and lipid transport</fullName>
    </recommendedName>
</protein>
<keyword evidence="1" id="KW-0812">Transmembrane</keyword>
<evidence type="ECO:0008006" key="4">
    <source>
        <dbReference type="Google" id="ProtNLM"/>
    </source>
</evidence>
<proteinExistence type="predicted"/>
<gene>
    <name evidence="2" type="ORF">ACFPJ5_19245</name>
</gene>
<evidence type="ECO:0000313" key="3">
    <source>
        <dbReference type="Proteomes" id="UP001596201"/>
    </source>
</evidence>
<accession>A0ABD5RGE3</accession>
<keyword evidence="1" id="KW-1133">Transmembrane helix</keyword>
<sequence length="230" mass="25361">MSPTSTRRDAGRRVSSSLLARALLLVTLLAGYLAVRPWLNNWGASAAETRRSLPGDDLVPDPNYQTTRAITIDAPPERVWPWLVQLGKGRGGLYSYDWLDVVFGILDGPSADEIEPAYQRLGVEETIPLGGDGEGLLVKAVQTERALVTVPERLPEGTLTWVFVLEPLSGGRTRLLTRNRGSIPRSPRWVALVAVIEPAAFLMTRKMLLGIKRRAERHRVDADGSEEPHP</sequence>
<name>A0ABD5RGE3_9EURY</name>
<dbReference type="RefSeq" id="WP_227231125.1">
    <property type="nucleotide sequence ID" value="NZ_JAJCVJ010000003.1"/>
</dbReference>